<organism evidence="2 3">
    <name type="scientific">Synechococcus phage S-SRM01</name>
    <dbReference type="NCBI Taxonomy" id="2781608"/>
    <lineage>
        <taxon>Viruses</taxon>
        <taxon>Duplodnaviria</taxon>
        <taxon>Heunggongvirae</taxon>
        <taxon>Uroviricota</taxon>
        <taxon>Caudoviricetes</taxon>
        <taxon>Pantevenvirales</taxon>
        <taxon>Kyanoviridae</taxon>
        <taxon>Serangoonvirus</taxon>
        <taxon>Serangoonvirus essarone</taxon>
    </lineage>
</organism>
<feature type="compositionally biased region" description="Polar residues" evidence="1">
    <location>
        <begin position="368"/>
        <end position="381"/>
    </location>
</feature>
<feature type="region of interest" description="Disordered" evidence="1">
    <location>
        <begin position="151"/>
        <end position="170"/>
    </location>
</feature>
<feature type="compositionally biased region" description="Polar residues" evidence="1">
    <location>
        <begin position="156"/>
        <end position="169"/>
    </location>
</feature>
<dbReference type="KEGG" id="vg:77946439"/>
<dbReference type="GeneID" id="77946439"/>
<evidence type="ECO:0000313" key="2">
    <source>
        <dbReference type="EMBL" id="QPX48234.1"/>
    </source>
</evidence>
<protein>
    <submittedName>
        <fullName evidence="2">Uncharacterized protein</fullName>
    </submittedName>
</protein>
<reference evidence="2" key="1">
    <citation type="submission" date="2020-09" db="EMBL/GenBank/DDBJ databases">
        <authorList>
            <person name="Zhang D."/>
            <person name="Hatherill J.R."/>
            <person name="Ramirez J.F."/>
            <person name="Edinger B."/>
            <person name="Balarin R."/>
            <person name="Sullivan A."/>
            <person name="Humpal K.M."/>
            <person name="Guseva A."/>
            <person name="Butela K.A."/>
            <person name="Garlena R.A."/>
            <person name="Russell D.A."/>
            <person name="Pope W.H."/>
            <person name="Jacobs-Sera D."/>
            <person name="Hatfull G.F."/>
        </authorList>
    </citation>
    <scope>NUCLEOTIDE SEQUENCE</scope>
</reference>
<dbReference type="RefSeq" id="YP_010670244.1">
    <property type="nucleotide sequence ID" value="NC_070963.1"/>
</dbReference>
<dbReference type="EMBL" id="MW015081">
    <property type="protein sequence ID" value="QPX48234.1"/>
    <property type="molecule type" value="Genomic_DNA"/>
</dbReference>
<accession>A0A879R219</accession>
<evidence type="ECO:0000256" key="1">
    <source>
        <dbReference type="SAM" id="MobiDB-lite"/>
    </source>
</evidence>
<keyword evidence="3" id="KW-1185">Reference proteome</keyword>
<dbReference type="Proteomes" id="UP000664915">
    <property type="component" value="Segment"/>
</dbReference>
<feature type="compositionally biased region" description="Low complexity" evidence="1">
    <location>
        <begin position="218"/>
        <end position="267"/>
    </location>
</feature>
<sequence length="398" mass="42353">MSRITGFDAANLIEAYNAVYAPQEEIELTEEQFAEEVQHWVDVVLDEGHDLSSITWDDIYLMAEDAVGRTGRSWGQQFGQALRGAAGGALNSARNVVRGAADVAGASAQGLIGQKTTSTNPLARMANTSSRIVTAPARGYGRFVQGSAEGILGKSGSPTAPSSTTFQNTGGYGRYQSPATQQYGNQSRFAGARDAAVARARQIKGSPVVGPRLVGPGSSSTPARPAVRPAATTTASTRPVATALAAPAAPRPTPTAAVPNAPAAPRPSLAQQRAELEQMRKRSQQRIMAQGGTPATPLVQSFDPFDIVMGYLIDEGYAENEEAATVIMANMSEGWREEILEGRVASETMGSGERRRERNDRYREENPTLPSGNPIGSNAQLMRQMAHAKKRGVKKKKD</sequence>
<name>A0A879R219_9CAUD</name>
<feature type="region of interest" description="Disordered" evidence="1">
    <location>
        <begin position="345"/>
        <end position="398"/>
    </location>
</feature>
<evidence type="ECO:0000313" key="3">
    <source>
        <dbReference type="Proteomes" id="UP000664915"/>
    </source>
</evidence>
<feature type="compositionally biased region" description="Basic and acidic residues" evidence="1">
    <location>
        <begin position="352"/>
        <end position="366"/>
    </location>
</feature>
<proteinExistence type="predicted"/>
<feature type="compositionally biased region" description="Basic residues" evidence="1">
    <location>
        <begin position="386"/>
        <end position="398"/>
    </location>
</feature>
<feature type="region of interest" description="Disordered" evidence="1">
    <location>
        <begin position="207"/>
        <end position="276"/>
    </location>
</feature>